<dbReference type="Proteomes" id="UP000002358">
    <property type="component" value="Unassembled WGS sequence"/>
</dbReference>
<dbReference type="RefSeq" id="XP_031781399.1">
    <property type="nucleotide sequence ID" value="XM_031925539.2"/>
</dbReference>
<dbReference type="EnsemblMetazoa" id="XM_031925539">
    <property type="protein sequence ID" value="XP_031781399"/>
    <property type="gene ID" value="LOC116416599"/>
</dbReference>
<evidence type="ECO:0000313" key="2">
    <source>
        <dbReference type="EnsemblMetazoa" id="XP_031781399"/>
    </source>
</evidence>
<feature type="compositionally biased region" description="Basic residues" evidence="1">
    <location>
        <begin position="46"/>
        <end position="56"/>
    </location>
</feature>
<name>A0A7M7Q600_NASVI</name>
<dbReference type="GeneID" id="116416599"/>
<feature type="compositionally biased region" description="Basic and acidic residues" evidence="1">
    <location>
        <begin position="34"/>
        <end position="45"/>
    </location>
</feature>
<reference evidence="2" key="1">
    <citation type="submission" date="2021-01" db="UniProtKB">
        <authorList>
            <consortium name="EnsemblMetazoa"/>
        </authorList>
    </citation>
    <scope>IDENTIFICATION</scope>
</reference>
<proteinExistence type="predicted"/>
<protein>
    <submittedName>
        <fullName evidence="2">Uncharacterized protein</fullName>
    </submittedName>
</protein>
<evidence type="ECO:0000256" key="1">
    <source>
        <dbReference type="SAM" id="MobiDB-lite"/>
    </source>
</evidence>
<organism evidence="2 3">
    <name type="scientific">Nasonia vitripennis</name>
    <name type="common">Parasitic wasp</name>
    <dbReference type="NCBI Taxonomy" id="7425"/>
    <lineage>
        <taxon>Eukaryota</taxon>
        <taxon>Metazoa</taxon>
        <taxon>Ecdysozoa</taxon>
        <taxon>Arthropoda</taxon>
        <taxon>Hexapoda</taxon>
        <taxon>Insecta</taxon>
        <taxon>Pterygota</taxon>
        <taxon>Neoptera</taxon>
        <taxon>Endopterygota</taxon>
        <taxon>Hymenoptera</taxon>
        <taxon>Apocrita</taxon>
        <taxon>Proctotrupomorpha</taxon>
        <taxon>Chalcidoidea</taxon>
        <taxon>Pteromalidae</taxon>
        <taxon>Pteromalinae</taxon>
        <taxon>Nasonia</taxon>
    </lineage>
</organism>
<evidence type="ECO:0000313" key="3">
    <source>
        <dbReference type="Proteomes" id="UP000002358"/>
    </source>
</evidence>
<feature type="region of interest" description="Disordered" evidence="1">
    <location>
        <begin position="34"/>
        <end position="120"/>
    </location>
</feature>
<dbReference type="KEGG" id="nvi:116416599"/>
<accession>A0A7M7Q600</accession>
<dbReference type="AlphaFoldDB" id="A0A7M7Q600"/>
<sequence length="120" mass="13423">MIDVGDDWADVEITRFIKSKDDYKECVEAIKRNTTELPSDPEKLKSSRSIRAKRKTVHDETNESTPAKKPKGKANVSRPIQEFFDAHDETSSGEESTTMKKSNRNKGSDDEIDNSSAASS</sequence>
<keyword evidence="3" id="KW-1185">Reference proteome</keyword>
<dbReference type="InParanoid" id="A0A7M7Q600"/>